<feature type="region of interest" description="Disordered" evidence="1">
    <location>
        <begin position="1"/>
        <end position="46"/>
    </location>
</feature>
<dbReference type="Proteomes" id="UP000023152">
    <property type="component" value="Unassembled WGS sequence"/>
</dbReference>
<dbReference type="EMBL" id="ASPP01037889">
    <property type="protein sequence ID" value="ETO01586.1"/>
    <property type="molecule type" value="Genomic_DNA"/>
</dbReference>
<feature type="region of interest" description="Disordered" evidence="1">
    <location>
        <begin position="100"/>
        <end position="129"/>
    </location>
</feature>
<evidence type="ECO:0000313" key="2">
    <source>
        <dbReference type="EMBL" id="ETO01586.1"/>
    </source>
</evidence>
<organism evidence="2 3">
    <name type="scientific">Reticulomyxa filosa</name>
    <dbReference type="NCBI Taxonomy" id="46433"/>
    <lineage>
        <taxon>Eukaryota</taxon>
        <taxon>Sar</taxon>
        <taxon>Rhizaria</taxon>
        <taxon>Retaria</taxon>
        <taxon>Foraminifera</taxon>
        <taxon>Monothalamids</taxon>
        <taxon>Reticulomyxidae</taxon>
        <taxon>Reticulomyxa</taxon>
    </lineage>
</organism>
<proteinExistence type="predicted"/>
<feature type="compositionally biased region" description="Basic and acidic residues" evidence="1">
    <location>
        <begin position="27"/>
        <end position="42"/>
    </location>
</feature>
<feature type="compositionally biased region" description="Acidic residues" evidence="1">
    <location>
        <begin position="1"/>
        <end position="10"/>
    </location>
</feature>
<evidence type="ECO:0000256" key="1">
    <source>
        <dbReference type="SAM" id="MobiDB-lite"/>
    </source>
</evidence>
<comment type="caution">
    <text evidence="2">The sequence shown here is derived from an EMBL/GenBank/DDBJ whole genome shotgun (WGS) entry which is preliminary data.</text>
</comment>
<reference evidence="2 3" key="1">
    <citation type="journal article" date="2013" name="Curr. Biol.">
        <title>The Genome of the Foraminiferan Reticulomyxa filosa.</title>
        <authorList>
            <person name="Glockner G."/>
            <person name="Hulsmann N."/>
            <person name="Schleicher M."/>
            <person name="Noegel A.A."/>
            <person name="Eichinger L."/>
            <person name="Gallinger C."/>
            <person name="Pawlowski J."/>
            <person name="Sierra R."/>
            <person name="Euteneuer U."/>
            <person name="Pillet L."/>
            <person name="Moustafa A."/>
            <person name="Platzer M."/>
            <person name="Groth M."/>
            <person name="Szafranski K."/>
            <person name="Schliwa M."/>
        </authorList>
    </citation>
    <scope>NUCLEOTIDE SEQUENCE [LARGE SCALE GENOMIC DNA]</scope>
</reference>
<dbReference type="AlphaFoldDB" id="X6LJN8"/>
<feature type="compositionally biased region" description="Acidic residues" evidence="1">
    <location>
        <begin position="103"/>
        <end position="115"/>
    </location>
</feature>
<gene>
    <name evidence="2" type="ORF">RFI_35855</name>
</gene>
<keyword evidence="3" id="KW-1185">Reference proteome</keyword>
<name>X6LJN8_RETFI</name>
<feature type="non-terminal residue" evidence="2">
    <location>
        <position position="129"/>
    </location>
</feature>
<evidence type="ECO:0000313" key="3">
    <source>
        <dbReference type="Proteomes" id="UP000023152"/>
    </source>
</evidence>
<accession>X6LJN8</accession>
<protein>
    <submittedName>
        <fullName evidence="2">Uncharacterized protein</fullName>
    </submittedName>
</protein>
<sequence>MATEEGSTEGDEIHSDEVLDDSTTYQTKKDNPTEDVTHDRSLSSRNLIRPREVEEWEAAEVKEMESSMKQELRRLNHESVQFQGKAYGFDAHVMSGYLSRPENEEEQLTENEQTDADTTITEIRMSKKR</sequence>